<dbReference type="SUPFAM" id="SSF64268">
    <property type="entry name" value="PX domain"/>
    <property type="match status" value="1"/>
</dbReference>
<feature type="compositionally biased region" description="Low complexity" evidence="4">
    <location>
        <begin position="1"/>
        <end position="23"/>
    </location>
</feature>
<name>A0A8S1BVP2_9INSE</name>
<feature type="domain" description="PX" evidence="5">
    <location>
        <begin position="69"/>
        <end position="183"/>
    </location>
</feature>
<dbReference type="Gene3D" id="3.30.1520.10">
    <property type="entry name" value="Phox-like domain"/>
    <property type="match status" value="1"/>
</dbReference>
<comment type="caution">
    <text evidence="6">The sequence shown here is derived from an EMBL/GenBank/DDBJ whole genome shotgun (WGS) entry which is preliminary data.</text>
</comment>
<protein>
    <recommendedName>
        <fullName evidence="5">PX domain-containing protein</fullName>
    </recommendedName>
</protein>
<dbReference type="PANTHER" id="PTHR22999:SF23">
    <property type="entry name" value="SORTING NEXIN-16"/>
    <property type="match status" value="1"/>
</dbReference>
<organism evidence="6 7">
    <name type="scientific">Cloeon dipterum</name>
    <dbReference type="NCBI Taxonomy" id="197152"/>
    <lineage>
        <taxon>Eukaryota</taxon>
        <taxon>Metazoa</taxon>
        <taxon>Ecdysozoa</taxon>
        <taxon>Arthropoda</taxon>
        <taxon>Hexapoda</taxon>
        <taxon>Insecta</taxon>
        <taxon>Pterygota</taxon>
        <taxon>Palaeoptera</taxon>
        <taxon>Ephemeroptera</taxon>
        <taxon>Pisciforma</taxon>
        <taxon>Baetidae</taxon>
        <taxon>Cloeon</taxon>
    </lineage>
</organism>
<dbReference type="GO" id="GO:0005770">
    <property type="term" value="C:late endosome"/>
    <property type="evidence" value="ECO:0007669"/>
    <property type="project" value="TreeGrafter"/>
</dbReference>
<evidence type="ECO:0000256" key="1">
    <source>
        <dbReference type="ARBA" id="ARBA00004496"/>
    </source>
</evidence>
<dbReference type="SMART" id="SM00312">
    <property type="entry name" value="PX"/>
    <property type="match status" value="1"/>
</dbReference>
<gene>
    <name evidence="6" type="ORF">CLODIP_2_CD08833</name>
</gene>
<keyword evidence="3" id="KW-0175">Coiled coil</keyword>
<keyword evidence="2" id="KW-0963">Cytoplasm</keyword>
<dbReference type="GO" id="GO:0005769">
    <property type="term" value="C:early endosome"/>
    <property type="evidence" value="ECO:0007669"/>
    <property type="project" value="TreeGrafter"/>
</dbReference>
<evidence type="ECO:0000256" key="3">
    <source>
        <dbReference type="SAM" id="Coils"/>
    </source>
</evidence>
<dbReference type="GO" id="GO:0006622">
    <property type="term" value="P:protein targeting to lysosome"/>
    <property type="evidence" value="ECO:0007669"/>
    <property type="project" value="TreeGrafter"/>
</dbReference>
<accession>A0A8S1BVP2</accession>
<evidence type="ECO:0000313" key="6">
    <source>
        <dbReference type="EMBL" id="CAB3360536.1"/>
    </source>
</evidence>
<feature type="coiled-coil region" evidence="3">
    <location>
        <begin position="188"/>
        <end position="236"/>
    </location>
</feature>
<dbReference type="EMBL" id="CADEPI010000003">
    <property type="protein sequence ID" value="CAB3360536.1"/>
    <property type="molecule type" value="Genomic_DNA"/>
</dbReference>
<dbReference type="Proteomes" id="UP000494165">
    <property type="component" value="Unassembled WGS sequence"/>
</dbReference>
<feature type="region of interest" description="Disordered" evidence="4">
    <location>
        <begin position="1"/>
        <end position="48"/>
    </location>
</feature>
<comment type="subcellular location">
    <subcellularLocation>
        <location evidence="1">Cytoplasm</location>
    </subcellularLocation>
</comment>
<evidence type="ECO:0000256" key="2">
    <source>
        <dbReference type="ARBA" id="ARBA00022490"/>
    </source>
</evidence>
<evidence type="ECO:0000259" key="5">
    <source>
        <dbReference type="PROSITE" id="PS50195"/>
    </source>
</evidence>
<keyword evidence="7" id="KW-1185">Reference proteome</keyword>
<dbReference type="GO" id="GO:0035091">
    <property type="term" value="F:phosphatidylinositol binding"/>
    <property type="evidence" value="ECO:0007669"/>
    <property type="project" value="InterPro"/>
</dbReference>
<dbReference type="OrthoDB" id="76516at2759"/>
<dbReference type="InterPro" id="IPR001683">
    <property type="entry name" value="PX_dom"/>
</dbReference>
<evidence type="ECO:0000256" key="4">
    <source>
        <dbReference type="SAM" id="MobiDB-lite"/>
    </source>
</evidence>
<proteinExistence type="predicted"/>
<dbReference type="GO" id="GO:0045022">
    <property type="term" value="P:early endosome to late endosome transport"/>
    <property type="evidence" value="ECO:0007669"/>
    <property type="project" value="TreeGrafter"/>
</dbReference>
<dbReference type="InterPro" id="IPR036871">
    <property type="entry name" value="PX_dom_sf"/>
</dbReference>
<dbReference type="PROSITE" id="PS50195">
    <property type="entry name" value="PX"/>
    <property type="match status" value="1"/>
</dbReference>
<dbReference type="InterPro" id="IPR051837">
    <property type="entry name" value="SortingNexin/PXDomain-PKLike"/>
</dbReference>
<dbReference type="Pfam" id="PF00787">
    <property type="entry name" value="PX"/>
    <property type="match status" value="1"/>
</dbReference>
<dbReference type="PANTHER" id="PTHR22999">
    <property type="entry name" value="PX SERINE/THREONINE KINASE PXK"/>
    <property type="match status" value="1"/>
</dbReference>
<reference evidence="6 7" key="1">
    <citation type="submission" date="2020-04" db="EMBL/GenBank/DDBJ databases">
        <authorList>
            <person name="Alioto T."/>
            <person name="Alioto T."/>
            <person name="Gomez Garrido J."/>
        </authorList>
    </citation>
    <scope>NUCLEOTIDE SEQUENCE [LARGE SCALE GENOMIC DNA]</scope>
</reference>
<evidence type="ECO:0000313" key="7">
    <source>
        <dbReference type="Proteomes" id="UP000494165"/>
    </source>
</evidence>
<sequence length="248" mass="28238">MASTSSRSSSTSEPSTSTPLSASISGLHAASKEEDNAGAGAEACDSRTPSPTIRFRGIVSNTNDSFTMLSNYRCPIIGHEVMEERARFTVYKLRIDNLATGECWFVFRRYTDFVRLYNRLKTDFPDVELPLPRKRWFGDNFNPRFIQERTMGLQEFIDCMFKKEQLQLSMALREFFCLDDPPTAADGIDESRAALEALMDTLQQARLELVEKELMLHTMKEALDQTTLENEQLKQRLSNCSQCSKTEV</sequence>
<dbReference type="AlphaFoldDB" id="A0A8S1BVP2"/>
<dbReference type="GO" id="GO:0008333">
    <property type="term" value="P:endosome to lysosome transport"/>
    <property type="evidence" value="ECO:0007669"/>
    <property type="project" value="TreeGrafter"/>
</dbReference>